<comment type="caution">
    <text evidence="12">The sequence shown here is derived from an EMBL/GenBank/DDBJ whole genome shotgun (WGS) entry which is preliminary data.</text>
</comment>
<keyword evidence="2" id="KW-0813">Transport</keyword>
<keyword evidence="4" id="KW-0547">Nucleotide-binding</keyword>
<evidence type="ECO:0000256" key="2">
    <source>
        <dbReference type="ARBA" id="ARBA00022448"/>
    </source>
</evidence>
<feature type="non-terminal residue" evidence="12">
    <location>
        <position position="1"/>
    </location>
</feature>
<evidence type="ECO:0000259" key="10">
    <source>
        <dbReference type="PROSITE" id="PS50893"/>
    </source>
</evidence>
<dbReference type="PROSITE" id="PS00211">
    <property type="entry name" value="ABC_TRANSPORTER_1"/>
    <property type="match status" value="1"/>
</dbReference>
<evidence type="ECO:0000256" key="6">
    <source>
        <dbReference type="ARBA" id="ARBA00022989"/>
    </source>
</evidence>
<evidence type="ECO:0000256" key="9">
    <source>
        <dbReference type="SAM" id="Phobius"/>
    </source>
</evidence>
<evidence type="ECO:0000259" key="11">
    <source>
        <dbReference type="PROSITE" id="PS50929"/>
    </source>
</evidence>
<dbReference type="InterPro" id="IPR017871">
    <property type="entry name" value="ABC_transporter-like_CS"/>
</dbReference>
<dbReference type="SUPFAM" id="SSF52540">
    <property type="entry name" value="P-loop containing nucleoside triphosphate hydrolases"/>
    <property type="match status" value="1"/>
</dbReference>
<dbReference type="PANTHER" id="PTHR24221:SF503">
    <property type="entry name" value="MITOCHONDRIAL POTASSIUM CHANNEL ATP-BINDING SUBUNIT"/>
    <property type="match status" value="1"/>
</dbReference>
<dbReference type="Gene3D" id="1.20.1560.10">
    <property type="entry name" value="ABC transporter type 1, transmembrane domain"/>
    <property type="match status" value="1"/>
</dbReference>
<dbReference type="GO" id="GO:0005524">
    <property type="term" value="F:ATP binding"/>
    <property type="evidence" value="ECO:0007669"/>
    <property type="project" value="UniProtKB-KW"/>
</dbReference>
<evidence type="ECO:0000256" key="4">
    <source>
        <dbReference type="ARBA" id="ARBA00022741"/>
    </source>
</evidence>
<dbReference type="Pfam" id="PF00664">
    <property type="entry name" value="ABC_membrane"/>
    <property type="match status" value="1"/>
</dbReference>
<keyword evidence="3 9" id="KW-0812">Transmembrane</keyword>
<dbReference type="PROSITE" id="PS50929">
    <property type="entry name" value="ABC_TM1F"/>
    <property type="match status" value="1"/>
</dbReference>
<evidence type="ECO:0000256" key="5">
    <source>
        <dbReference type="ARBA" id="ARBA00022840"/>
    </source>
</evidence>
<dbReference type="GO" id="GO:0005737">
    <property type="term" value="C:cytoplasm"/>
    <property type="evidence" value="ECO:0007669"/>
    <property type="project" value="UniProtKB-ARBA"/>
</dbReference>
<dbReference type="Gene3D" id="3.40.50.300">
    <property type="entry name" value="P-loop containing nucleotide triphosphate hydrolases"/>
    <property type="match status" value="1"/>
</dbReference>
<organism evidence="12 13">
    <name type="scientific">Mesorhabditis spiculigera</name>
    <dbReference type="NCBI Taxonomy" id="96644"/>
    <lineage>
        <taxon>Eukaryota</taxon>
        <taxon>Metazoa</taxon>
        <taxon>Ecdysozoa</taxon>
        <taxon>Nematoda</taxon>
        <taxon>Chromadorea</taxon>
        <taxon>Rhabditida</taxon>
        <taxon>Rhabditina</taxon>
        <taxon>Rhabditomorpha</taxon>
        <taxon>Rhabditoidea</taxon>
        <taxon>Rhabditidae</taxon>
        <taxon>Mesorhabditinae</taxon>
        <taxon>Mesorhabditis</taxon>
    </lineage>
</organism>
<dbReference type="GO" id="GO:0016887">
    <property type="term" value="F:ATP hydrolysis activity"/>
    <property type="evidence" value="ECO:0007669"/>
    <property type="project" value="InterPro"/>
</dbReference>
<dbReference type="EMBL" id="CATQJA010001340">
    <property type="protein sequence ID" value="CAJ0566874.1"/>
    <property type="molecule type" value="Genomic_DNA"/>
</dbReference>
<dbReference type="InterPro" id="IPR036640">
    <property type="entry name" value="ABC1_TM_sf"/>
</dbReference>
<feature type="domain" description="ABC transmembrane type-1" evidence="11">
    <location>
        <begin position="1"/>
        <end position="220"/>
    </location>
</feature>
<evidence type="ECO:0000256" key="3">
    <source>
        <dbReference type="ARBA" id="ARBA00022692"/>
    </source>
</evidence>
<name>A0AA36FTP7_9BILA</name>
<evidence type="ECO:0000313" key="12">
    <source>
        <dbReference type="EMBL" id="CAJ0566874.1"/>
    </source>
</evidence>
<accession>A0AA36FTP7</accession>
<dbReference type="AlphaFoldDB" id="A0AA36FTP7"/>
<feature type="transmembrane region" description="Helical" evidence="9">
    <location>
        <begin position="49"/>
        <end position="72"/>
    </location>
</feature>
<dbReference type="Proteomes" id="UP001177023">
    <property type="component" value="Unassembled WGS sequence"/>
</dbReference>
<dbReference type="InterPro" id="IPR003439">
    <property type="entry name" value="ABC_transporter-like_ATP-bd"/>
</dbReference>
<dbReference type="PANTHER" id="PTHR24221">
    <property type="entry name" value="ATP-BINDING CASSETTE SUB-FAMILY B"/>
    <property type="match status" value="1"/>
</dbReference>
<evidence type="ECO:0000256" key="1">
    <source>
        <dbReference type="ARBA" id="ARBA00004141"/>
    </source>
</evidence>
<gene>
    <name evidence="12" type="ORF">MSPICULIGERA_LOCUS5457</name>
</gene>
<sequence>MNVADNVGNQLRKVAFKKILDQEMAWFEKKKPGALYAELMQSTQRVRHVLNIHLLHSVRATCTAISGIYIAFSLNQNVAQIVFVFFLCYGLATFWLDRLRLHNRDHRVKTRASGKLFNQALSSIRTVQANNAQEFEKRRYAQALEDTGILDRKSLIMGSTISCLYFVLTHISHCFNTWMAAGYFYAGVTSATTVLAIGMAADSAADAVGDMMRVFFEFQKELDVAQPLFDILALENEEDEDTSGASDSEITERISFNDVHFTYPMRPEVEVLKGLTFDCDPGQTIAVVGSSGSGKSTILQLILRLYRPNSGEIRLSDIPIEKYSRKNLRHIISVVGQEPVLFRASILENIRYGKEDATDAEVMMALQKANALDFVRRLPNGWNTKVGERGCQLSGGQKQRIAIARALIKNPRILILDEATSALDSQSEAEVMKNALKKASPQPDSPRFGPGWSQTEP</sequence>
<evidence type="ECO:0000256" key="8">
    <source>
        <dbReference type="SAM" id="MobiDB-lite"/>
    </source>
</evidence>
<feature type="region of interest" description="Disordered" evidence="8">
    <location>
        <begin position="430"/>
        <end position="457"/>
    </location>
</feature>
<dbReference type="Pfam" id="PF00005">
    <property type="entry name" value="ABC_tran"/>
    <property type="match status" value="1"/>
</dbReference>
<dbReference type="SMART" id="SM00382">
    <property type="entry name" value="AAA"/>
    <property type="match status" value="1"/>
</dbReference>
<evidence type="ECO:0000256" key="7">
    <source>
        <dbReference type="ARBA" id="ARBA00023136"/>
    </source>
</evidence>
<keyword evidence="7 9" id="KW-0472">Membrane</keyword>
<dbReference type="FunFam" id="3.40.50.300:FF:000604">
    <property type="entry name" value="ABC transporter B family member 28"/>
    <property type="match status" value="1"/>
</dbReference>
<dbReference type="InterPro" id="IPR027417">
    <property type="entry name" value="P-loop_NTPase"/>
</dbReference>
<dbReference type="InterPro" id="IPR003593">
    <property type="entry name" value="AAA+_ATPase"/>
</dbReference>
<feature type="transmembrane region" description="Helical" evidence="9">
    <location>
        <begin position="183"/>
        <end position="205"/>
    </location>
</feature>
<keyword evidence="13" id="KW-1185">Reference proteome</keyword>
<protein>
    <submittedName>
        <fullName evidence="12">Uncharacterized protein</fullName>
    </submittedName>
</protein>
<feature type="transmembrane region" description="Helical" evidence="9">
    <location>
        <begin position="78"/>
        <end position="96"/>
    </location>
</feature>
<comment type="subcellular location">
    <subcellularLocation>
        <location evidence="1">Membrane</location>
        <topology evidence="1">Multi-pass membrane protein</topology>
    </subcellularLocation>
</comment>
<dbReference type="InterPro" id="IPR011527">
    <property type="entry name" value="ABC1_TM_dom"/>
</dbReference>
<dbReference type="GO" id="GO:0140359">
    <property type="term" value="F:ABC-type transporter activity"/>
    <property type="evidence" value="ECO:0007669"/>
    <property type="project" value="InterPro"/>
</dbReference>
<dbReference type="PROSITE" id="PS50893">
    <property type="entry name" value="ABC_TRANSPORTER_2"/>
    <property type="match status" value="1"/>
</dbReference>
<keyword evidence="5" id="KW-0067">ATP-binding</keyword>
<proteinExistence type="predicted"/>
<keyword evidence="6 9" id="KW-1133">Transmembrane helix</keyword>
<evidence type="ECO:0000313" key="13">
    <source>
        <dbReference type="Proteomes" id="UP001177023"/>
    </source>
</evidence>
<dbReference type="GO" id="GO:0016020">
    <property type="term" value="C:membrane"/>
    <property type="evidence" value="ECO:0007669"/>
    <property type="project" value="UniProtKB-SubCell"/>
</dbReference>
<dbReference type="SUPFAM" id="SSF90123">
    <property type="entry name" value="ABC transporter transmembrane region"/>
    <property type="match status" value="1"/>
</dbReference>
<reference evidence="12" key="1">
    <citation type="submission" date="2023-06" db="EMBL/GenBank/DDBJ databases">
        <authorList>
            <person name="Delattre M."/>
        </authorList>
    </citation>
    <scope>NUCLEOTIDE SEQUENCE</scope>
    <source>
        <strain evidence="12">AF72</strain>
    </source>
</reference>
<dbReference type="InterPro" id="IPR039421">
    <property type="entry name" value="Type_1_exporter"/>
</dbReference>
<feature type="domain" description="ABC transporter" evidence="10">
    <location>
        <begin position="254"/>
        <end position="457"/>
    </location>
</feature>